<dbReference type="EMBL" id="KZ857379">
    <property type="protein sequence ID" value="RDX57217.1"/>
    <property type="molecule type" value="Genomic_DNA"/>
</dbReference>
<gene>
    <name evidence="1" type="ORF">OH76DRAFT_23422</name>
</gene>
<proteinExistence type="predicted"/>
<dbReference type="Proteomes" id="UP000256964">
    <property type="component" value="Unassembled WGS sequence"/>
</dbReference>
<name>A0A371DXE7_9APHY</name>
<evidence type="ECO:0000313" key="2">
    <source>
        <dbReference type="Proteomes" id="UP000256964"/>
    </source>
</evidence>
<keyword evidence="2" id="KW-1185">Reference proteome</keyword>
<protein>
    <submittedName>
        <fullName evidence="1">Uncharacterized protein</fullName>
    </submittedName>
</protein>
<organism evidence="1 2">
    <name type="scientific">Lentinus brumalis</name>
    <dbReference type="NCBI Taxonomy" id="2498619"/>
    <lineage>
        <taxon>Eukaryota</taxon>
        <taxon>Fungi</taxon>
        <taxon>Dikarya</taxon>
        <taxon>Basidiomycota</taxon>
        <taxon>Agaricomycotina</taxon>
        <taxon>Agaricomycetes</taxon>
        <taxon>Polyporales</taxon>
        <taxon>Polyporaceae</taxon>
        <taxon>Lentinus</taxon>
    </lineage>
</organism>
<dbReference type="AlphaFoldDB" id="A0A371DXE7"/>
<sequence length="212" mass="24073">MTRTIGSRRWRRVRRTEFAKRGHAEQGCTASMPASLLRYYDGSTRYGIRCVIAHTARRDSECNWITCLQVSGSCQESIWPRCSLRCTRRDATGGTRTRRLAAASHRQKLRSCPYGRGGREQGRFLVTARHEDAHAAAVGIDPERADRKPRPYRLFNLTTYISHPFRNAAMIPTASCPRWPHAASILQPRESLRRLSLGHPSPSMKYVHGPSD</sequence>
<evidence type="ECO:0000313" key="1">
    <source>
        <dbReference type="EMBL" id="RDX57217.1"/>
    </source>
</evidence>
<reference evidence="1 2" key="1">
    <citation type="journal article" date="2018" name="Biotechnol. Biofuels">
        <title>Integrative visual omics of the white-rot fungus Polyporus brumalis exposes the biotechnological potential of its oxidative enzymes for delignifying raw plant biomass.</title>
        <authorList>
            <person name="Miyauchi S."/>
            <person name="Rancon A."/>
            <person name="Drula E."/>
            <person name="Hage H."/>
            <person name="Chaduli D."/>
            <person name="Favel A."/>
            <person name="Grisel S."/>
            <person name="Henrissat B."/>
            <person name="Herpoel-Gimbert I."/>
            <person name="Ruiz-Duenas F.J."/>
            <person name="Chevret D."/>
            <person name="Hainaut M."/>
            <person name="Lin J."/>
            <person name="Wang M."/>
            <person name="Pangilinan J."/>
            <person name="Lipzen A."/>
            <person name="Lesage-Meessen L."/>
            <person name="Navarro D."/>
            <person name="Riley R."/>
            <person name="Grigoriev I.V."/>
            <person name="Zhou S."/>
            <person name="Raouche S."/>
            <person name="Rosso M.N."/>
        </authorList>
    </citation>
    <scope>NUCLEOTIDE SEQUENCE [LARGE SCALE GENOMIC DNA]</scope>
    <source>
        <strain evidence="1 2">BRFM 1820</strain>
    </source>
</reference>
<accession>A0A371DXE7</accession>